<evidence type="ECO:0000313" key="3">
    <source>
        <dbReference type="Proteomes" id="UP001651158"/>
    </source>
</evidence>
<reference evidence="2 3" key="1">
    <citation type="journal article" date="2022" name="Front. Cell. Infect. Microbiol.">
        <title>The Genomes of Two Strains of Taenia crassiceps the Animal Model for the Study of Human Cysticercosis.</title>
        <authorList>
            <person name="Bobes R.J."/>
            <person name="Estrada K."/>
            <person name="Rios-Valencia D.G."/>
            <person name="Calderon-Gallegos A."/>
            <person name="de la Torre P."/>
            <person name="Carrero J.C."/>
            <person name="Sanchez-Flores A."/>
            <person name="Laclette J.P."/>
        </authorList>
    </citation>
    <scope>NUCLEOTIDE SEQUENCE [LARGE SCALE GENOMIC DNA]</scope>
    <source>
        <strain evidence="2">WFUcys</strain>
    </source>
</reference>
<feature type="compositionally biased region" description="Low complexity" evidence="1">
    <location>
        <begin position="895"/>
        <end position="910"/>
    </location>
</feature>
<dbReference type="PANTHER" id="PTHR24330">
    <property type="entry name" value="HOMEOBOX PROTEIN BARH-LIKE"/>
    <property type="match status" value="1"/>
</dbReference>
<feature type="compositionally biased region" description="Polar residues" evidence="1">
    <location>
        <begin position="459"/>
        <end position="469"/>
    </location>
</feature>
<comment type="caution">
    <text evidence="2">The sequence shown here is derived from an EMBL/GenBank/DDBJ whole genome shotgun (WGS) entry which is preliminary data.</text>
</comment>
<feature type="compositionally biased region" description="Polar residues" evidence="1">
    <location>
        <begin position="756"/>
        <end position="772"/>
    </location>
</feature>
<feature type="compositionally biased region" description="Low complexity" evidence="1">
    <location>
        <begin position="920"/>
        <end position="940"/>
    </location>
</feature>
<name>A0ABR4QBS6_9CEST</name>
<evidence type="ECO:0000256" key="1">
    <source>
        <dbReference type="SAM" id="MobiDB-lite"/>
    </source>
</evidence>
<feature type="compositionally biased region" description="Low complexity" evidence="1">
    <location>
        <begin position="792"/>
        <end position="810"/>
    </location>
</feature>
<feature type="region of interest" description="Disordered" evidence="1">
    <location>
        <begin position="792"/>
        <end position="828"/>
    </location>
</feature>
<gene>
    <name evidence="2" type="ORF">TcWFU_008525</name>
</gene>
<evidence type="ECO:0000313" key="2">
    <source>
        <dbReference type="EMBL" id="KAL5107074.1"/>
    </source>
</evidence>
<dbReference type="EMBL" id="JAKROA010000005">
    <property type="protein sequence ID" value="KAL5107074.1"/>
    <property type="molecule type" value="Genomic_DNA"/>
</dbReference>
<feature type="region of interest" description="Disordered" evidence="1">
    <location>
        <begin position="891"/>
        <end position="982"/>
    </location>
</feature>
<keyword evidence="3" id="KW-1185">Reference proteome</keyword>
<dbReference type="Proteomes" id="UP001651158">
    <property type="component" value="Unassembled WGS sequence"/>
</dbReference>
<feature type="region of interest" description="Disordered" evidence="1">
    <location>
        <begin position="459"/>
        <end position="549"/>
    </location>
</feature>
<protein>
    <submittedName>
        <fullName evidence="2">Uncharacterized protein</fullName>
    </submittedName>
</protein>
<feature type="region of interest" description="Disordered" evidence="1">
    <location>
        <begin position="80"/>
        <end position="110"/>
    </location>
</feature>
<dbReference type="InterPro" id="IPR052145">
    <property type="entry name" value="Mediator/Homeobox_domain"/>
</dbReference>
<feature type="region of interest" description="Disordered" evidence="1">
    <location>
        <begin position="725"/>
        <end position="779"/>
    </location>
</feature>
<sequence length="982" mass="106635">MEAVKAACLPQTTSSLCGGTQAYVSCGAVFRSANSVHASNATTAAWWSSSSEPVFLKITHICAKCWMHWRKYGELPNSPLDEKKMPCAKEKEDEEKEKEVKKRPTVDKASGEHAMRIEAAPSTTQQLQDGVSSIENQREKSVVATAAKVTKISGTETTTTEVSPGSVSSVCNVYSSTYASCQPSPLLKLEGGSSDNELYITAAPPTTTDSITATSVSPALPPADRCPIGETSESVFVEDAAVSVLAKALSKIASTYRSTVLNDPKYLLLRNVLFPPINTPPSLSSVPSTSSTSSKVHNFGNCALPDAEFTATVTASKMQPSSLSTFQSPQPNVNASLPPRKRFTAYMASAAAAAVDFDASSFKSTFEREQIQFLMQKYFLKTSHASQQSQQQQQLMEIAAKARVPAPPPVSAHLPMKEPNLLVSTECFVPLADKPLSLNGTIGAVTHVRNTFCLPTGVPSSGSTASMLRQQQQQQVTPLQSIHDGVNGEARRYPSTSSADLRPPQPQLPSGSGLSGPPPPATTSARFQCAHSASPTVVHSTKTIPNKPTYTNTFVKYRLIAPSTARPANLQPLRRHQQSQQRRSSIATTGTTGTPAERVQKMNQVFVIFTANGTQKSSASPSLQRQQQNYLTDPTMDATTSSATFRPQTAIGEAKTSDVMHLYQLAHQQQEQQQQQWQQHMQHFQRLLQAATPRQRGRVMEMFFSYIQQQQQQYLSTSAANRLTQPPPAAFYPHQHQSSMLSSFTPLLPPPTLLSQYRSQKSETYSQQSQPKVSIPPSPSLMLSSAASSLASGGTASTSTSSTALPNSTSESNRNASAFQSQQQQGFQMLQQIQPQPTENYANGMNFSISKLTQMTQLTMIFKLYGAPNPALVATGLAVAANAVDSAFLRDQQHQHPQQQQQQQHQQYQRQHIRPDGGNVSSTQPSLPSPQPLQASVSASVPSRGAISSRETEANTELPRLIAQHHSPQSTYDHQRHPQQQE</sequence>
<feature type="compositionally biased region" description="Polar residues" evidence="1">
    <location>
        <begin position="966"/>
        <end position="982"/>
    </location>
</feature>
<feature type="region of interest" description="Disordered" evidence="1">
    <location>
        <begin position="565"/>
        <end position="598"/>
    </location>
</feature>
<dbReference type="PANTHER" id="PTHR24330:SF19">
    <property type="entry name" value="MEDIATOR OF RNA POLYMERASE II TRANSCRIPTION SUBUNIT 29"/>
    <property type="match status" value="1"/>
</dbReference>
<organism evidence="2 3">
    <name type="scientific">Taenia crassiceps</name>
    <dbReference type="NCBI Taxonomy" id="6207"/>
    <lineage>
        <taxon>Eukaryota</taxon>
        <taxon>Metazoa</taxon>
        <taxon>Spiralia</taxon>
        <taxon>Lophotrochozoa</taxon>
        <taxon>Platyhelminthes</taxon>
        <taxon>Cestoda</taxon>
        <taxon>Eucestoda</taxon>
        <taxon>Cyclophyllidea</taxon>
        <taxon>Taeniidae</taxon>
        <taxon>Taenia</taxon>
    </lineage>
</organism>
<proteinExistence type="predicted"/>
<accession>A0ABR4QBS6</accession>
<feature type="compositionally biased region" description="Polar residues" evidence="1">
    <location>
        <begin position="522"/>
        <end position="549"/>
    </location>
</feature>